<feature type="binding site" evidence="7">
    <location>
        <position position="154"/>
    </location>
    <ligand>
        <name>4-CDP-2-C-methyl-D-erythritol 2-phosphate</name>
        <dbReference type="ChEBI" id="CHEBI:57919"/>
    </ligand>
</feature>
<dbReference type="PROSITE" id="PS01350">
    <property type="entry name" value="ISPF"/>
    <property type="match status" value="1"/>
</dbReference>
<dbReference type="InterPro" id="IPR036571">
    <property type="entry name" value="MECDP_synthase_sf"/>
</dbReference>
<evidence type="ECO:0000259" key="9">
    <source>
        <dbReference type="Pfam" id="PF02542"/>
    </source>
</evidence>
<organism evidence="10 11">
    <name type="scientific">Alienimonas californiensis</name>
    <dbReference type="NCBI Taxonomy" id="2527989"/>
    <lineage>
        <taxon>Bacteria</taxon>
        <taxon>Pseudomonadati</taxon>
        <taxon>Planctomycetota</taxon>
        <taxon>Planctomycetia</taxon>
        <taxon>Planctomycetales</taxon>
        <taxon>Planctomycetaceae</taxon>
        <taxon>Alienimonas</taxon>
    </lineage>
</organism>
<comment type="subunit">
    <text evidence="7">Homotrimer.</text>
</comment>
<comment type="similarity">
    <text evidence="7 8">Belongs to the IspF family.</text>
</comment>
<evidence type="ECO:0000256" key="4">
    <source>
        <dbReference type="ARBA" id="ARBA00022723"/>
    </source>
</evidence>
<dbReference type="GO" id="GO:0046872">
    <property type="term" value="F:metal ion binding"/>
    <property type="evidence" value="ECO:0007669"/>
    <property type="project" value="UniProtKB-KW"/>
</dbReference>
<feature type="binding site" evidence="7">
    <location>
        <begin position="16"/>
        <end position="18"/>
    </location>
    <ligand>
        <name>4-CDP-2-C-methyl-D-erythritol 2-phosphate</name>
        <dbReference type="ChEBI" id="CHEBI:57919"/>
    </ligand>
</feature>
<dbReference type="GO" id="GO:0019288">
    <property type="term" value="P:isopentenyl diphosphate biosynthetic process, methylerythritol 4-phosphate pathway"/>
    <property type="evidence" value="ECO:0007669"/>
    <property type="project" value="UniProtKB-UniRule"/>
</dbReference>
<dbReference type="HAMAP" id="MF_00107">
    <property type="entry name" value="IspF"/>
    <property type="match status" value="1"/>
</dbReference>
<evidence type="ECO:0000313" key="11">
    <source>
        <dbReference type="Proteomes" id="UP000318741"/>
    </source>
</evidence>
<dbReference type="AlphaFoldDB" id="A0A517PFS0"/>
<evidence type="ECO:0000256" key="7">
    <source>
        <dbReference type="HAMAP-Rule" id="MF_00107"/>
    </source>
</evidence>
<dbReference type="EMBL" id="CP036265">
    <property type="protein sequence ID" value="QDT18194.1"/>
    <property type="molecule type" value="Genomic_DNA"/>
</dbReference>
<dbReference type="SUPFAM" id="SSF69765">
    <property type="entry name" value="IpsF-like"/>
    <property type="match status" value="1"/>
</dbReference>
<evidence type="ECO:0000256" key="3">
    <source>
        <dbReference type="ARBA" id="ARBA00012579"/>
    </source>
</evidence>
<dbReference type="CDD" id="cd00554">
    <property type="entry name" value="MECDP_synthase"/>
    <property type="match status" value="1"/>
</dbReference>
<comment type="caution">
    <text evidence="7">Lacks conserved residue(s) required for the propagation of feature annotation.</text>
</comment>
<keyword evidence="5 7" id="KW-0414">Isoprene biosynthesis</keyword>
<proteinExistence type="inferred from homology"/>
<evidence type="ECO:0000256" key="5">
    <source>
        <dbReference type="ARBA" id="ARBA00023229"/>
    </source>
</evidence>
<dbReference type="InterPro" id="IPR003526">
    <property type="entry name" value="MECDP_synthase"/>
</dbReference>
<dbReference type="UniPathway" id="UPA00056">
    <property type="reaction ID" value="UER00095"/>
</dbReference>
<dbReference type="NCBIfam" id="TIGR00151">
    <property type="entry name" value="ispF"/>
    <property type="match status" value="1"/>
</dbReference>
<dbReference type="PANTHER" id="PTHR43181">
    <property type="entry name" value="2-C-METHYL-D-ERYTHRITOL 2,4-CYCLODIPHOSPHATE SYNTHASE, CHLOROPLASTIC"/>
    <property type="match status" value="1"/>
</dbReference>
<feature type="binding site" evidence="7">
    <location>
        <position position="18"/>
    </location>
    <ligand>
        <name>a divalent metal cation</name>
        <dbReference type="ChEBI" id="CHEBI:60240"/>
    </ligand>
</feature>
<dbReference type="EC" id="4.6.1.12" evidence="3 7"/>
<sequence length="171" mass="17858">MSPPSPPPYRVGAGSDTHRVARDSDIAKPLLLGGVEVPVAFHLVGHSDADVLAHAVTDAILGACGAGDIGELFPNTDPANAGRDSADFLREAVRQAADRGWRIGNLDCTVHAERPKLSEFKQPIAARLAELLGVSPDVVNVKAKSGEAVGPVGRGEALTADAVVLLFRDER</sequence>
<dbReference type="GO" id="GO:0016114">
    <property type="term" value="P:terpenoid biosynthetic process"/>
    <property type="evidence" value="ECO:0007669"/>
    <property type="project" value="InterPro"/>
</dbReference>
<dbReference type="RefSeq" id="WP_145361157.1">
    <property type="nucleotide sequence ID" value="NZ_CP036265.1"/>
</dbReference>
<evidence type="ECO:0000256" key="2">
    <source>
        <dbReference type="ARBA" id="ARBA00004709"/>
    </source>
</evidence>
<evidence type="ECO:0000313" key="10">
    <source>
        <dbReference type="EMBL" id="QDT18194.1"/>
    </source>
</evidence>
<protein>
    <recommendedName>
        <fullName evidence="3 7">2-C-methyl-D-erythritol 2,4-cyclodiphosphate synthase</fullName>
        <shortName evidence="7">MECDP-synthase</shortName>
        <shortName evidence="7">MECPP-synthase</shortName>
        <shortName evidence="7">MECPS</shortName>
        <ecNumber evidence="3 7">4.6.1.12</ecNumber>
    </recommendedName>
</protein>
<evidence type="ECO:0000256" key="8">
    <source>
        <dbReference type="RuleBase" id="RU004395"/>
    </source>
</evidence>
<feature type="domain" description="2-C-methyl-D-erythritol 2,4-cyclodiphosphate synthase" evidence="9">
    <location>
        <begin position="10"/>
        <end position="166"/>
    </location>
</feature>
<dbReference type="InterPro" id="IPR020555">
    <property type="entry name" value="MECDP_synthase_CS"/>
</dbReference>
<evidence type="ECO:0000256" key="6">
    <source>
        <dbReference type="ARBA" id="ARBA00023239"/>
    </source>
</evidence>
<comment type="function">
    <text evidence="7">Involved in the biosynthesis of isopentenyl diphosphate (IPP) and dimethylallyl diphosphate (DMAPP), two major building blocks of isoprenoid compounds. Catalyzes the conversion of 4-diphosphocytidyl-2-C-methyl-D-erythritol 2-phosphate (CDP-ME2P) to 2-C-methyl-D-erythritol 2,4-cyclodiphosphate (ME-CPP) with a corresponding release of cytidine 5-monophosphate (CMP).</text>
</comment>
<evidence type="ECO:0000256" key="1">
    <source>
        <dbReference type="ARBA" id="ARBA00000200"/>
    </source>
</evidence>
<keyword evidence="6 7" id="KW-0456">Lyase</keyword>
<dbReference type="PANTHER" id="PTHR43181:SF1">
    <property type="entry name" value="2-C-METHYL-D-ERYTHRITOL 2,4-CYCLODIPHOSPHATE SYNTHASE, CHLOROPLASTIC"/>
    <property type="match status" value="1"/>
</dbReference>
<gene>
    <name evidence="7 10" type="primary">ispF</name>
    <name evidence="10" type="ORF">CA12_43350</name>
</gene>
<comment type="catalytic activity">
    <reaction evidence="1 7 8">
        <text>4-CDP-2-C-methyl-D-erythritol 2-phosphate = 2-C-methyl-D-erythritol 2,4-cyclic diphosphate + CMP</text>
        <dbReference type="Rhea" id="RHEA:23864"/>
        <dbReference type="ChEBI" id="CHEBI:57919"/>
        <dbReference type="ChEBI" id="CHEBI:58483"/>
        <dbReference type="ChEBI" id="CHEBI:60377"/>
        <dbReference type="EC" id="4.6.1.12"/>
    </reaction>
</comment>
<dbReference type="GO" id="GO:0008685">
    <property type="term" value="F:2-C-methyl-D-erythritol 2,4-cyclodiphosphate synthase activity"/>
    <property type="evidence" value="ECO:0007669"/>
    <property type="project" value="UniProtKB-UniRule"/>
</dbReference>
<dbReference type="Proteomes" id="UP000318741">
    <property type="component" value="Chromosome"/>
</dbReference>
<keyword evidence="11" id="KW-1185">Reference proteome</keyword>
<feature type="binding site" evidence="7">
    <location>
        <begin position="68"/>
        <end position="70"/>
    </location>
    <ligand>
        <name>4-CDP-2-C-methyl-D-erythritol 2-phosphate</name>
        <dbReference type="ChEBI" id="CHEBI:57919"/>
    </ligand>
</feature>
<dbReference type="Pfam" id="PF02542">
    <property type="entry name" value="YgbB"/>
    <property type="match status" value="1"/>
</dbReference>
<feature type="binding site" evidence="7">
    <location>
        <position position="16"/>
    </location>
    <ligand>
        <name>a divalent metal cation</name>
        <dbReference type="ChEBI" id="CHEBI:60240"/>
    </ligand>
</feature>
<feature type="site" description="Transition state stabilizer" evidence="7">
    <location>
        <position position="145"/>
    </location>
</feature>
<comment type="pathway">
    <text evidence="2 7">Isoprenoid biosynthesis; isopentenyl diphosphate biosynthesis via DXP pathway; isopentenyl diphosphate from 1-deoxy-D-xylulose 5-phosphate: step 4/6.</text>
</comment>
<name>A0A517PFS0_9PLAN</name>
<feature type="site" description="Transition state stabilizer" evidence="7">
    <location>
        <position position="46"/>
    </location>
</feature>
<reference evidence="10 11" key="1">
    <citation type="submission" date="2019-02" db="EMBL/GenBank/DDBJ databases">
        <title>Deep-cultivation of Planctomycetes and their phenomic and genomic characterization uncovers novel biology.</title>
        <authorList>
            <person name="Wiegand S."/>
            <person name="Jogler M."/>
            <person name="Boedeker C."/>
            <person name="Pinto D."/>
            <person name="Vollmers J."/>
            <person name="Rivas-Marin E."/>
            <person name="Kohn T."/>
            <person name="Peeters S.H."/>
            <person name="Heuer A."/>
            <person name="Rast P."/>
            <person name="Oberbeckmann S."/>
            <person name="Bunk B."/>
            <person name="Jeske O."/>
            <person name="Meyerdierks A."/>
            <person name="Storesund J.E."/>
            <person name="Kallscheuer N."/>
            <person name="Luecker S."/>
            <person name="Lage O.M."/>
            <person name="Pohl T."/>
            <person name="Merkel B.J."/>
            <person name="Hornburger P."/>
            <person name="Mueller R.-W."/>
            <person name="Bruemmer F."/>
            <person name="Labrenz M."/>
            <person name="Spormann A.M."/>
            <person name="Op den Camp H."/>
            <person name="Overmann J."/>
            <person name="Amann R."/>
            <person name="Jetten M.S.M."/>
            <person name="Mascher T."/>
            <person name="Medema M.H."/>
            <person name="Devos D.P."/>
            <person name="Kaster A.-K."/>
            <person name="Ovreas L."/>
            <person name="Rohde M."/>
            <person name="Galperin M.Y."/>
            <person name="Jogler C."/>
        </authorList>
    </citation>
    <scope>NUCLEOTIDE SEQUENCE [LARGE SCALE GENOMIC DNA]</scope>
    <source>
        <strain evidence="10 11">CA12</strain>
    </source>
</reference>
<dbReference type="OrthoDB" id="9804336at2"/>
<dbReference type="KEGG" id="acaf:CA12_43350"/>
<feature type="binding site" evidence="7">
    <location>
        <begin position="73"/>
        <end position="77"/>
    </location>
    <ligand>
        <name>4-CDP-2-C-methyl-D-erythritol 2-phosphate</name>
        <dbReference type="ChEBI" id="CHEBI:57919"/>
    </ligand>
</feature>
<feature type="binding site" evidence="7">
    <location>
        <position position="54"/>
    </location>
    <ligand>
        <name>a divalent metal cation</name>
        <dbReference type="ChEBI" id="CHEBI:60240"/>
    </ligand>
</feature>
<dbReference type="Gene3D" id="3.30.1330.50">
    <property type="entry name" value="2-C-methyl-D-erythritol 2,4-cyclodiphosphate synthase"/>
    <property type="match status" value="1"/>
</dbReference>
<accession>A0A517PFS0</accession>
<comment type="cofactor">
    <cofactor evidence="7">
        <name>a divalent metal cation</name>
        <dbReference type="ChEBI" id="CHEBI:60240"/>
    </cofactor>
    <text evidence="7">Binds 1 divalent metal cation per subunit.</text>
</comment>
<feature type="binding site" evidence="7">
    <location>
        <begin position="46"/>
        <end position="47"/>
    </location>
    <ligand>
        <name>4-CDP-2-C-methyl-D-erythritol 2-phosphate</name>
        <dbReference type="ChEBI" id="CHEBI:57919"/>
    </ligand>
</feature>
<keyword evidence="4 7" id="KW-0479">Metal-binding</keyword>